<evidence type="ECO:0000256" key="7">
    <source>
        <dbReference type="ARBA" id="ARBA00023295"/>
    </source>
</evidence>
<dbReference type="Pfam" id="PF00088">
    <property type="entry name" value="Trefoil"/>
    <property type="match status" value="2"/>
</dbReference>
<feature type="signal peptide" evidence="10">
    <location>
        <begin position="1"/>
        <end position="24"/>
    </location>
</feature>
<evidence type="ECO:0000256" key="5">
    <source>
        <dbReference type="ARBA" id="ARBA00023157"/>
    </source>
</evidence>
<keyword evidence="6" id="KW-0325">Glycoprotein</keyword>
<dbReference type="InterPro" id="IPR000519">
    <property type="entry name" value="P_trefoil_dom"/>
</dbReference>
<dbReference type="SUPFAM" id="SSF74650">
    <property type="entry name" value="Galactose mutarotase-like"/>
    <property type="match status" value="1"/>
</dbReference>
<keyword evidence="7 9" id="KW-0326">Glycosidase</keyword>
<dbReference type="PROSITE" id="PS00025">
    <property type="entry name" value="P_TREFOIL_1"/>
    <property type="match status" value="2"/>
</dbReference>
<evidence type="ECO:0000256" key="2">
    <source>
        <dbReference type="ARBA" id="ARBA00007806"/>
    </source>
</evidence>
<proteinExistence type="inferred from homology"/>
<keyword evidence="10" id="KW-0732">Signal</keyword>
<dbReference type="OrthoDB" id="5839090at2759"/>
<feature type="domain" description="P-type" evidence="11">
    <location>
        <begin position="86"/>
        <end position="132"/>
    </location>
</feature>
<dbReference type="Gene3D" id="4.10.110.10">
    <property type="entry name" value="Spasmolytic Protein, domain 1"/>
    <property type="match status" value="2"/>
</dbReference>
<dbReference type="SUPFAM" id="SSF51011">
    <property type="entry name" value="Glycosyl hydrolase domain"/>
    <property type="match status" value="1"/>
</dbReference>
<dbReference type="InterPro" id="IPR044913">
    <property type="entry name" value="P_trefoil_dom_sf"/>
</dbReference>
<evidence type="ECO:0000256" key="10">
    <source>
        <dbReference type="SAM" id="SignalP"/>
    </source>
</evidence>
<evidence type="ECO:0000256" key="3">
    <source>
        <dbReference type="ARBA" id="ARBA00022801"/>
    </source>
</evidence>
<evidence type="ECO:0000313" key="12">
    <source>
        <dbReference type="EMBL" id="ESO87857.1"/>
    </source>
</evidence>
<dbReference type="GeneID" id="20246890"/>
<feature type="domain" description="P-type" evidence="11">
    <location>
        <begin position="26"/>
        <end position="72"/>
    </location>
</feature>
<dbReference type="CDD" id="cd06602">
    <property type="entry name" value="GH31_MGAM_SI_GAA"/>
    <property type="match status" value="1"/>
</dbReference>
<dbReference type="InterPro" id="IPR000322">
    <property type="entry name" value="Glyco_hydro_31_TIM"/>
</dbReference>
<dbReference type="InterPro" id="IPR013780">
    <property type="entry name" value="Glyco_hydro_b"/>
</dbReference>
<dbReference type="GO" id="GO:0030246">
    <property type="term" value="F:carbohydrate binding"/>
    <property type="evidence" value="ECO:0007669"/>
    <property type="project" value="InterPro"/>
</dbReference>
<dbReference type="GO" id="GO:0012505">
    <property type="term" value="C:endomembrane system"/>
    <property type="evidence" value="ECO:0007669"/>
    <property type="project" value="UniProtKB-SubCell"/>
</dbReference>
<dbReference type="InterPro" id="IPR017853">
    <property type="entry name" value="GH"/>
</dbReference>
<keyword evidence="4" id="KW-0472">Membrane</keyword>
<gene>
    <name evidence="12" type="ORF">LOTGIDRAFT_219759</name>
</gene>
<dbReference type="STRING" id="225164.V3ZU33"/>
<comment type="similarity">
    <text evidence="2 9">Belongs to the glycosyl hydrolase 31 family.</text>
</comment>
<evidence type="ECO:0000256" key="9">
    <source>
        <dbReference type="RuleBase" id="RU361185"/>
    </source>
</evidence>
<dbReference type="PROSITE" id="PS51448">
    <property type="entry name" value="P_TREFOIL_2"/>
    <property type="match status" value="2"/>
</dbReference>
<dbReference type="Pfam" id="PF01055">
    <property type="entry name" value="Glyco_hydro_31_2nd"/>
    <property type="match status" value="1"/>
</dbReference>
<dbReference type="PANTHER" id="PTHR22762">
    <property type="entry name" value="ALPHA-GLUCOSIDASE"/>
    <property type="match status" value="1"/>
</dbReference>
<protein>
    <recommendedName>
        <fullName evidence="11">P-type domain-containing protein</fullName>
    </recommendedName>
</protein>
<keyword evidence="13" id="KW-1185">Reference proteome</keyword>
<evidence type="ECO:0000256" key="6">
    <source>
        <dbReference type="ARBA" id="ARBA00023180"/>
    </source>
</evidence>
<dbReference type="Pfam" id="PF13802">
    <property type="entry name" value="Gal_mutarotas_2"/>
    <property type="match status" value="1"/>
</dbReference>
<evidence type="ECO:0000256" key="4">
    <source>
        <dbReference type="ARBA" id="ARBA00023136"/>
    </source>
</evidence>
<dbReference type="InterPro" id="IPR025887">
    <property type="entry name" value="Glyco_hydro_31_N_dom"/>
</dbReference>
<dbReference type="HOGENOM" id="CLU_000631_11_2_1"/>
<evidence type="ECO:0000313" key="13">
    <source>
        <dbReference type="Proteomes" id="UP000030746"/>
    </source>
</evidence>
<evidence type="ECO:0000256" key="8">
    <source>
        <dbReference type="PROSITE-ProRule" id="PRU00779"/>
    </source>
</evidence>
<dbReference type="InterPro" id="IPR017957">
    <property type="entry name" value="P_trefoil_CS"/>
</dbReference>
<dbReference type="InterPro" id="IPR011013">
    <property type="entry name" value="Gal_mutarotase_sf_dom"/>
</dbReference>
<dbReference type="InterPro" id="IPR030458">
    <property type="entry name" value="Glyco_hydro_31_AS"/>
</dbReference>
<dbReference type="AlphaFoldDB" id="V3ZU33"/>
<dbReference type="CDD" id="cd14752">
    <property type="entry name" value="GH31_N"/>
    <property type="match status" value="1"/>
</dbReference>
<dbReference type="Gene3D" id="2.60.40.1180">
    <property type="entry name" value="Golgi alpha-mannosidase II"/>
    <property type="match status" value="2"/>
</dbReference>
<accession>V3ZU33</accession>
<keyword evidence="3 9" id="KW-0378">Hydrolase</keyword>
<dbReference type="Pfam" id="PF21365">
    <property type="entry name" value="Glyco_hydro_31_3rd"/>
    <property type="match status" value="1"/>
</dbReference>
<dbReference type="Gene3D" id="3.20.20.80">
    <property type="entry name" value="Glycosidases"/>
    <property type="match status" value="1"/>
</dbReference>
<dbReference type="CDD" id="cd00111">
    <property type="entry name" value="Trefoil"/>
    <property type="match status" value="2"/>
</dbReference>
<dbReference type="GO" id="GO:0004558">
    <property type="term" value="F:alpha-1,4-glucosidase activity"/>
    <property type="evidence" value="ECO:0007669"/>
    <property type="project" value="TreeGrafter"/>
</dbReference>
<dbReference type="SUPFAM" id="SSF57492">
    <property type="entry name" value="Trefoil"/>
    <property type="match status" value="2"/>
</dbReference>
<dbReference type="OMA" id="CEDAIAW"/>
<dbReference type="PANTHER" id="PTHR22762:SF131">
    <property type="entry name" value="GLYCOSIDE HYDROLASE FAMILY 31 N-TERMINAL DOMAIN-CONTAINING PROTEIN"/>
    <property type="match status" value="1"/>
</dbReference>
<dbReference type="PROSITE" id="PS00129">
    <property type="entry name" value="GLYCOSYL_HYDROL_F31_1"/>
    <property type="match status" value="1"/>
</dbReference>
<dbReference type="RefSeq" id="XP_009061461.1">
    <property type="nucleotide sequence ID" value="XM_009063213.1"/>
</dbReference>
<name>V3ZU33_LOTGI</name>
<organism evidence="12 13">
    <name type="scientific">Lottia gigantea</name>
    <name type="common">Giant owl limpet</name>
    <dbReference type="NCBI Taxonomy" id="225164"/>
    <lineage>
        <taxon>Eukaryota</taxon>
        <taxon>Metazoa</taxon>
        <taxon>Spiralia</taxon>
        <taxon>Lophotrochozoa</taxon>
        <taxon>Mollusca</taxon>
        <taxon>Gastropoda</taxon>
        <taxon>Patellogastropoda</taxon>
        <taxon>Lottioidea</taxon>
        <taxon>Lottiidae</taxon>
        <taxon>Lottia</taxon>
    </lineage>
</organism>
<evidence type="ECO:0000256" key="1">
    <source>
        <dbReference type="ARBA" id="ARBA00004308"/>
    </source>
</evidence>
<dbReference type="SMART" id="SM00018">
    <property type="entry name" value="PD"/>
    <property type="match status" value="2"/>
</dbReference>
<dbReference type="KEGG" id="lgi:LOTGIDRAFT_219759"/>
<keyword evidence="5" id="KW-1015">Disulfide bond</keyword>
<comment type="subcellular location">
    <subcellularLocation>
        <location evidence="1">Endomembrane system</location>
    </subcellularLocation>
</comment>
<dbReference type="SUPFAM" id="SSF51445">
    <property type="entry name" value="(Trans)glycosidases"/>
    <property type="match status" value="1"/>
</dbReference>
<dbReference type="Gene3D" id="2.60.40.1760">
    <property type="entry name" value="glycosyl hydrolase (family 31)"/>
    <property type="match status" value="1"/>
</dbReference>
<dbReference type="GO" id="GO:0005975">
    <property type="term" value="P:carbohydrate metabolic process"/>
    <property type="evidence" value="ECO:0007669"/>
    <property type="project" value="InterPro"/>
</dbReference>
<dbReference type="FunFam" id="2.60.40.1180:FF:000001">
    <property type="entry name" value="Maltase-glucoamylase, intestinal"/>
    <property type="match status" value="1"/>
</dbReference>
<dbReference type="CTD" id="20246890"/>
<sequence length="936" mass="103335">MAVSHAVFSAAFLGIGLLLSVVEGDGSCNVVASSRIDCYPGPGSSQGGCLAKGCCWVPAGEGSSIPWCFKKSGDSSATLPPKISNPKCHNIDDSIKTDCFPELGASESSCQSRNCCWQPSSTQGTPWCFFPGNDNIGYKVDKIAKDGSMATLSQINDTHWPNDVKSLKLNVFKETSERLHFKIVDAFNTRFEVPIKTPPTSNDGEANANYGVTIDQTSGGITVTRKSTGTKLFDSTVSPMIYADQYIQITTSLPTTHIYGLGEHRGPILQDATSHIVKGFWARDQPPYEHVNLYGSHPLYLGIEADGNAFGVYLLNANAMEIVINPGTPPTLTYRTIGGILDFYVFTGPTPNDVIRQYTDVIGKPMLPPYWSLGYHNCRWGWGGSSGLREVIKRLRDNGVPFDTTWADIDYMDEHRDWTVGNAFSELPDIVKDLHDHGQKFVPIVDPAISNKAGYIDYEEGIADDIFIKNQDDSVLIGKVWPGDTAFPDFTHPKAYDWWYKSASRFHAKVPFDGIWIDMNEPANFVAGSNAGCSTSSLDKPPFTPSIGGRNILEKTLCGSAKQHLGTHYNLHNMYGHFEGIATNKVLTKLLNKRPFVLSRSTFPSSGQYVAHWEGDNNADWHSLQLSIPEILNFNMFGIPFVGADICGFQGRTTDELCTRWMQLGTFYPFMRNHRDIRGPHQDPMSPEFSSTTHANLKKTLLVRYHMLPFFYTAFYESHMTGHGVVRPLFFKYPTDSNTLAIDDQFMWTDSLLVSPVTHQGKTTVEAYMPADRWFDLYSGKETVGTGAKVVLQAPMDTINVHIRGGSIIPMQTPDVTTTKSRVNDFGLAVAPSSSNVASGRLYWDDGDALDALSGSKYNLIDFKLAGNKLTFTVTKSGYVTKMTLGALSINGVASNPTKIMLDGTRVPHAYDSVNKVVRLERLSVDLLKPHTITWS</sequence>
<comment type="caution">
    <text evidence="8">Lacks conserved residue(s) required for the propagation of feature annotation.</text>
</comment>
<dbReference type="Proteomes" id="UP000030746">
    <property type="component" value="Unassembled WGS sequence"/>
</dbReference>
<dbReference type="InterPro" id="IPR048395">
    <property type="entry name" value="Glyco_hydro_31_C"/>
</dbReference>
<evidence type="ECO:0000259" key="11">
    <source>
        <dbReference type="PROSITE" id="PS51448"/>
    </source>
</evidence>
<dbReference type="EMBL" id="KB202823">
    <property type="protein sequence ID" value="ESO87857.1"/>
    <property type="molecule type" value="Genomic_DNA"/>
</dbReference>
<feature type="chain" id="PRO_5004715489" description="P-type domain-containing protein" evidence="10">
    <location>
        <begin position="25"/>
        <end position="936"/>
    </location>
</feature>
<reference evidence="12 13" key="1">
    <citation type="journal article" date="2013" name="Nature">
        <title>Insights into bilaterian evolution from three spiralian genomes.</title>
        <authorList>
            <person name="Simakov O."/>
            <person name="Marletaz F."/>
            <person name="Cho S.J."/>
            <person name="Edsinger-Gonzales E."/>
            <person name="Havlak P."/>
            <person name="Hellsten U."/>
            <person name="Kuo D.H."/>
            <person name="Larsson T."/>
            <person name="Lv J."/>
            <person name="Arendt D."/>
            <person name="Savage R."/>
            <person name="Osoegawa K."/>
            <person name="de Jong P."/>
            <person name="Grimwood J."/>
            <person name="Chapman J.A."/>
            <person name="Shapiro H."/>
            <person name="Aerts A."/>
            <person name="Otillar R.P."/>
            <person name="Terry A.Y."/>
            <person name="Boore J.L."/>
            <person name="Grigoriev I.V."/>
            <person name="Lindberg D.R."/>
            <person name="Seaver E.C."/>
            <person name="Weisblat D.A."/>
            <person name="Putnam N.H."/>
            <person name="Rokhsar D.S."/>
        </authorList>
    </citation>
    <scope>NUCLEOTIDE SEQUENCE [LARGE SCALE GENOMIC DNA]</scope>
</reference>